<sequence>MSKAAILPTYYPITPINAHNHHTLSDFIDHYVQTKKFRILGATLVAFLISLWIVAEFSGTGFNIHSLRYYNKNNEAALAAASVMGEGGEEGLHGLEVENHGRIGPSGHNHGVHEPLNFYDSQDDHHFTFNHQPNIAKQRFEEALDFYYDSEPQTKVELEIDDLVHDNPVVVFSKSYCPYSRKVKHILSLYHISPSVLIIEVDNRDDADEFKQALIKSTYRSTFPNIFIDGKSIGGSDELATMHSNGRLSEILVDAGVLDSSEILNHEIFRPSL</sequence>
<feature type="domain" description="Glutaredoxin" evidence="2">
    <location>
        <begin position="169"/>
        <end position="233"/>
    </location>
</feature>
<reference evidence="3 4" key="1">
    <citation type="submission" date="2014-02" db="EMBL/GenBank/DDBJ databases">
        <title>Single nucleus genome sequencing reveals high similarity among nuclei of an endomycorrhizal fungus.</title>
        <authorList>
            <person name="Lin K."/>
            <person name="Geurts R."/>
            <person name="Zhang Z."/>
            <person name="Limpens E."/>
            <person name="Saunders D.G."/>
            <person name="Mu D."/>
            <person name="Pang E."/>
            <person name="Cao H."/>
            <person name="Cha H."/>
            <person name="Lin T."/>
            <person name="Zhou Q."/>
            <person name="Shang Y."/>
            <person name="Li Y."/>
            <person name="Ivanov S."/>
            <person name="Sharma T."/>
            <person name="Velzen R.V."/>
            <person name="Ruijter N.D."/>
            <person name="Aanen D.K."/>
            <person name="Win J."/>
            <person name="Kamoun S."/>
            <person name="Bisseling T."/>
            <person name="Huang S."/>
        </authorList>
    </citation>
    <scope>NUCLEOTIDE SEQUENCE [LARGE SCALE GENOMIC DNA]</scope>
    <source>
        <strain evidence="4">DAOM197198w</strain>
    </source>
</reference>
<feature type="transmembrane region" description="Helical" evidence="1">
    <location>
        <begin position="37"/>
        <end position="55"/>
    </location>
</feature>
<comment type="caution">
    <text evidence="3">The sequence shown here is derived from an EMBL/GenBank/DDBJ whole genome shotgun (WGS) entry which is preliminary data.</text>
</comment>
<dbReference type="SMR" id="A0A015IDT9"/>
<dbReference type="AlphaFoldDB" id="A0A015IDT9"/>
<dbReference type="Gene3D" id="3.40.30.10">
    <property type="entry name" value="Glutaredoxin"/>
    <property type="match status" value="1"/>
</dbReference>
<evidence type="ECO:0000313" key="4">
    <source>
        <dbReference type="Proteomes" id="UP000022910"/>
    </source>
</evidence>
<dbReference type="GO" id="GO:0034599">
    <property type="term" value="P:cellular response to oxidative stress"/>
    <property type="evidence" value="ECO:0007669"/>
    <property type="project" value="TreeGrafter"/>
</dbReference>
<dbReference type="OrthoDB" id="423313at2759"/>
<keyword evidence="1" id="KW-0472">Membrane</keyword>
<dbReference type="PANTHER" id="PTHR45694:SF5">
    <property type="entry name" value="GLUTAREDOXIN 2"/>
    <property type="match status" value="1"/>
</dbReference>
<dbReference type="GO" id="GO:0005796">
    <property type="term" value="C:Golgi lumen"/>
    <property type="evidence" value="ECO:0007669"/>
    <property type="project" value="TreeGrafter"/>
</dbReference>
<dbReference type="GO" id="GO:0005801">
    <property type="term" value="C:cis-Golgi network"/>
    <property type="evidence" value="ECO:0007669"/>
    <property type="project" value="TreeGrafter"/>
</dbReference>
<dbReference type="InterPro" id="IPR002109">
    <property type="entry name" value="Glutaredoxin"/>
</dbReference>
<accession>A0A015IDT9</accession>
<dbReference type="PROSITE" id="PS51354">
    <property type="entry name" value="GLUTAREDOXIN_2"/>
    <property type="match status" value="1"/>
</dbReference>
<dbReference type="CDD" id="cd03419">
    <property type="entry name" value="GRX_GRXh_1_2_like"/>
    <property type="match status" value="1"/>
</dbReference>
<dbReference type="PANTHER" id="PTHR45694">
    <property type="entry name" value="GLUTAREDOXIN 2"/>
    <property type="match status" value="1"/>
</dbReference>
<keyword evidence="1" id="KW-1133">Transmembrane helix</keyword>
<evidence type="ECO:0000259" key="2">
    <source>
        <dbReference type="Pfam" id="PF00462"/>
    </source>
</evidence>
<dbReference type="GO" id="GO:0015038">
    <property type="term" value="F:glutathione disulfide oxidoreductase activity"/>
    <property type="evidence" value="ECO:0007669"/>
    <property type="project" value="TreeGrafter"/>
</dbReference>
<dbReference type="Pfam" id="PF00462">
    <property type="entry name" value="Glutaredoxin"/>
    <property type="match status" value="1"/>
</dbReference>
<evidence type="ECO:0000313" key="3">
    <source>
        <dbReference type="EMBL" id="EXX55292.1"/>
    </source>
</evidence>
<proteinExistence type="predicted"/>
<evidence type="ECO:0000256" key="1">
    <source>
        <dbReference type="SAM" id="Phobius"/>
    </source>
</evidence>
<dbReference type="HOGENOM" id="CLU_1019938_0_0_1"/>
<dbReference type="InterPro" id="IPR036249">
    <property type="entry name" value="Thioredoxin-like_sf"/>
</dbReference>
<organism evidence="3 4">
    <name type="scientific">Rhizophagus irregularis (strain DAOM 197198w)</name>
    <name type="common">Glomus intraradices</name>
    <dbReference type="NCBI Taxonomy" id="1432141"/>
    <lineage>
        <taxon>Eukaryota</taxon>
        <taxon>Fungi</taxon>
        <taxon>Fungi incertae sedis</taxon>
        <taxon>Mucoromycota</taxon>
        <taxon>Glomeromycotina</taxon>
        <taxon>Glomeromycetes</taxon>
        <taxon>Glomerales</taxon>
        <taxon>Glomeraceae</taxon>
        <taxon>Rhizophagus</taxon>
    </lineage>
</organism>
<dbReference type="PRINTS" id="PR00160">
    <property type="entry name" value="GLUTAREDOXIN"/>
</dbReference>
<dbReference type="EMBL" id="JEMT01028240">
    <property type="protein sequence ID" value="EXX55292.1"/>
    <property type="molecule type" value="Genomic_DNA"/>
</dbReference>
<dbReference type="STRING" id="1432141.A0A015IDT9"/>
<name>A0A015IDT9_RHIIW</name>
<keyword evidence="4" id="KW-1185">Reference proteome</keyword>
<dbReference type="InterPro" id="IPR014025">
    <property type="entry name" value="Glutaredoxin_subgr"/>
</dbReference>
<keyword evidence="1" id="KW-0812">Transmembrane</keyword>
<protein>
    <submittedName>
        <fullName evidence="3">Glutathione-disulfide reductase GRX7</fullName>
    </submittedName>
</protein>
<dbReference type="Proteomes" id="UP000022910">
    <property type="component" value="Unassembled WGS sequence"/>
</dbReference>
<dbReference type="GO" id="GO:0000324">
    <property type="term" value="C:fungal-type vacuole"/>
    <property type="evidence" value="ECO:0007669"/>
    <property type="project" value="TreeGrafter"/>
</dbReference>
<dbReference type="SUPFAM" id="SSF52833">
    <property type="entry name" value="Thioredoxin-like"/>
    <property type="match status" value="1"/>
</dbReference>
<gene>
    <name evidence="3" type="ORF">RirG_226640</name>
</gene>